<reference evidence="6 7" key="1">
    <citation type="submission" date="2022-03" db="EMBL/GenBank/DDBJ databases">
        <authorList>
            <person name="Macdonald S."/>
            <person name="Ahmed S."/>
            <person name="Newling K."/>
        </authorList>
    </citation>
    <scope>NUCLEOTIDE SEQUENCE [LARGE SCALE GENOMIC DNA]</scope>
</reference>
<protein>
    <submittedName>
        <fullName evidence="6">Uncharacterized protein</fullName>
    </submittedName>
</protein>
<evidence type="ECO:0000313" key="7">
    <source>
        <dbReference type="Proteomes" id="UP001642260"/>
    </source>
</evidence>
<comment type="caution">
    <text evidence="6">The sequence shown here is derived from an EMBL/GenBank/DDBJ whole genome shotgun (WGS) entry which is preliminary data.</text>
</comment>
<evidence type="ECO:0000256" key="4">
    <source>
        <dbReference type="ARBA" id="ARBA00023136"/>
    </source>
</evidence>
<dbReference type="PANTHER" id="PTHR31509">
    <property type="entry name" value="BPS1-LIKE PROTEIN"/>
    <property type="match status" value="1"/>
</dbReference>
<dbReference type="EMBL" id="CAKOAT010600710">
    <property type="protein sequence ID" value="CAH8384097.1"/>
    <property type="molecule type" value="Genomic_DNA"/>
</dbReference>
<gene>
    <name evidence="6" type="ORF">ERUC_LOCUS36580</name>
</gene>
<keyword evidence="4" id="KW-0472">Membrane</keyword>
<dbReference type="AlphaFoldDB" id="A0ABC8LK84"/>
<dbReference type="Proteomes" id="UP001642260">
    <property type="component" value="Unassembled WGS sequence"/>
</dbReference>
<evidence type="ECO:0000256" key="5">
    <source>
        <dbReference type="ARBA" id="ARBA00035114"/>
    </source>
</evidence>
<evidence type="ECO:0000256" key="3">
    <source>
        <dbReference type="ARBA" id="ARBA00022989"/>
    </source>
</evidence>
<proteinExistence type="inferred from homology"/>
<name>A0ABC8LK84_ERUVS</name>
<keyword evidence="7" id="KW-1185">Reference proteome</keyword>
<dbReference type="InterPro" id="IPR008511">
    <property type="entry name" value="ROH1-like"/>
</dbReference>
<sequence length="155" mass="17758">MSPPTEYHGSFLSRISFRRNQIVSMDVNNEQELEELESFQNHVSERFSEFISPSPPSDPFLSIPWLQNLLSVFTSCETEFKGVLIATFQISKTPSLERLLSEMLDRILKALDICNAVVNGIESVKQSRLLAEIVKDTEYYTFNVSFTYTELSVFS</sequence>
<organism evidence="6 7">
    <name type="scientific">Eruca vesicaria subsp. sativa</name>
    <name type="common">Garden rocket</name>
    <name type="synonym">Eruca sativa</name>
    <dbReference type="NCBI Taxonomy" id="29727"/>
    <lineage>
        <taxon>Eukaryota</taxon>
        <taxon>Viridiplantae</taxon>
        <taxon>Streptophyta</taxon>
        <taxon>Embryophyta</taxon>
        <taxon>Tracheophyta</taxon>
        <taxon>Spermatophyta</taxon>
        <taxon>Magnoliopsida</taxon>
        <taxon>eudicotyledons</taxon>
        <taxon>Gunneridae</taxon>
        <taxon>Pentapetalae</taxon>
        <taxon>rosids</taxon>
        <taxon>malvids</taxon>
        <taxon>Brassicales</taxon>
        <taxon>Brassicaceae</taxon>
        <taxon>Brassiceae</taxon>
        <taxon>Eruca</taxon>
    </lineage>
</organism>
<keyword evidence="2" id="KW-0812">Transmembrane</keyword>
<keyword evidence="3" id="KW-1133">Transmembrane helix</keyword>
<evidence type="ECO:0000256" key="2">
    <source>
        <dbReference type="ARBA" id="ARBA00022692"/>
    </source>
</evidence>
<evidence type="ECO:0000256" key="1">
    <source>
        <dbReference type="ARBA" id="ARBA00004167"/>
    </source>
</evidence>
<dbReference type="GO" id="GO:0016020">
    <property type="term" value="C:membrane"/>
    <property type="evidence" value="ECO:0007669"/>
    <property type="project" value="UniProtKB-SubCell"/>
</dbReference>
<accession>A0ABC8LK84</accession>
<evidence type="ECO:0000313" key="6">
    <source>
        <dbReference type="EMBL" id="CAH8384097.1"/>
    </source>
</evidence>
<dbReference type="Pfam" id="PF05633">
    <property type="entry name" value="ROH1-like"/>
    <property type="match status" value="1"/>
</dbReference>
<comment type="subcellular location">
    <subcellularLocation>
        <location evidence="1">Membrane</location>
        <topology evidence="1">Single-pass membrane protein</topology>
    </subcellularLocation>
</comment>
<comment type="similarity">
    <text evidence="5">Belongs to the ROH1 family.</text>
</comment>